<protein>
    <submittedName>
        <fullName evidence="3">Metallophosphoesterase</fullName>
    </submittedName>
</protein>
<evidence type="ECO:0000256" key="1">
    <source>
        <dbReference type="SAM" id="Coils"/>
    </source>
</evidence>
<dbReference type="SUPFAM" id="SSF56300">
    <property type="entry name" value="Metallo-dependent phosphatases"/>
    <property type="match status" value="1"/>
</dbReference>
<keyword evidence="4" id="KW-1185">Reference proteome</keyword>
<organism evidence="3 4">
    <name type="scientific">Terrimonas rubra</name>
    <dbReference type="NCBI Taxonomy" id="1035890"/>
    <lineage>
        <taxon>Bacteria</taxon>
        <taxon>Pseudomonadati</taxon>
        <taxon>Bacteroidota</taxon>
        <taxon>Chitinophagia</taxon>
        <taxon>Chitinophagales</taxon>
        <taxon>Chitinophagaceae</taxon>
        <taxon>Terrimonas</taxon>
    </lineage>
</organism>
<gene>
    <name evidence="3" type="ORF">ACFS6H_06475</name>
</gene>
<dbReference type="Pfam" id="PF00149">
    <property type="entry name" value="Metallophos"/>
    <property type="match status" value="1"/>
</dbReference>
<evidence type="ECO:0000313" key="3">
    <source>
        <dbReference type="EMBL" id="MFD2919351.1"/>
    </source>
</evidence>
<dbReference type="RefSeq" id="WP_386096452.1">
    <property type="nucleotide sequence ID" value="NZ_JBHUOZ010000001.1"/>
</dbReference>
<feature type="domain" description="Calcineurin-like phosphoesterase" evidence="2">
    <location>
        <begin position="62"/>
        <end position="260"/>
    </location>
</feature>
<proteinExistence type="predicted"/>
<name>A0ABW6A405_9BACT</name>
<dbReference type="Proteomes" id="UP001597511">
    <property type="component" value="Unassembled WGS sequence"/>
</dbReference>
<accession>A0ABW6A405</accession>
<evidence type="ECO:0000313" key="4">
    <source>
        <dbReference type="Proteomes" id="UP001597511"/>
    </source>
</evidence>
<evidence type="ECO:0000259" key="2">
    <source>
        <dbReference type="Pfam" id="PF00149"/>
    </source>
</evidence>
<dbReference type="InterPro" id="IPR004843">
    <property type="entry name" value="Calcineurin-like_PHP"/>
</dbReference>
<dbReference type="InterPro" id="IPR029052">
    <property type="entry name" value="Metallo-depent_PP-like"/>
</dbReference>
<comment type="caution">
    <text evidence="3">The sequence shown here is derived from an EMBL/GenBank/DDBJ whole genome shotgun (WGS) entry which is preliminary data.</text>
</comment>
<keyword evidence="1" id="KW-0175">Coiled coil</keyword>
<reference evidence="4" key="1">
    <citation type="journal article" date="2019" name="Int. J. Syst. Evol. Microbiol.">
        <title>The Global Catalogue of Microorganisms (GCM) 10K type strain sequencing project: providing services to taxonomists for standard genome sequencing and annotation.</title>
        <authorList>
            <consortium name="The Broad Institute Genomics Platform"/>
            <consortium name="The Broad Institute Genome Sequencing Center for Infectious Disease"/>
            <person name="Wu L."/>
            <person name="Ma J."/>
        </authorList>
    </citation>
    <scope>NUCLEOTIDE SEQUENCE [LARGE SCALE GENOMIC DNA]</scope>
    <source>
        <strain evidence="4">KCTC 23299</strain>
    </source>
</reference>
<feature type="coiled-coil region" evidence="1">
    <location>
        <begin position="273"/>
        <end position="307"/>
    </location>
</feature>
<dbReference type="Gene3D" id="3.60.21.10">
    <property type="match status" value="1"/>
</dbReference>
<sequence length="375" mass="43517">MSFIQRILRRILFKPVTWASNRFSSKPDKERIFKALNTLHEAIISGNDKKGLVIPFRADTDRFIIFSDQHKGARNGADDFAPAERNYLDALAYYKTAQYFFINLGDSEELWENSLGQVKKHNAATFAAEREFITVERHVKIFGNHDLLWANDPLAGYYLKNMFGYKVPIHEGVILTTIVNDTPLQILCTHGHQGDLQSDGNWFSKFFVARIWAPLQSYLDINPNSPAFYDEVKSLHNSIMYQWSAEHKDTMLITGHTHQPVFASLTHLERLYKQLQYAQKNNLQEKVTELEAEIKRREREYKTLSVDYLTMRPGYFNTGCCCYSDGDITGIEISDGWLRLIKWKKEDNSTRRIVLEEMSLTQLAEENKQPLTETK</sequence>
<dbReference type="EMBL" id="JBHUOZ010000001">
    <property type="protein sequence ID" value="MFD2919351.1"/>
    <property type="molecule type" value="Genomic_DNA"/>
</dbReference>